<organism evidence="2">
    <name type="scientific">termite gut metagenome</name>
    <dbReference type="NCBI Taxonomy" id="433724"/>
    <lineage>
        <taxon>unclassified sequences</taxon>
        <taxon>metagenomes</taxon>
        <taxon>organismal metagenomes</taxon>
    </lineage>
</organism>
<dbReference type="AlphaFoldDB" id="A0A5J4S8J4"/>
<dbReference type="InterPro" id="IPR000782">
    <property type="entry name" value="FAS1_domain"/>
</dbReference>
<comment type="caution">
    <text evidence="2">The sequence shown here is derived from an EMBL/GenBank/DDBJ whole genome shotgun (WGS) entry which is preliminary data.</text>
</comment>
<gene>
    <name evidence="2" type="ORF">EZS27_010066</name>
</gene>
<accession>A0A5J4S8J4</accession>
<feature type="domain" description="FAS1" evidence="1">
    <location>
        <begin position="282"/>
        <end position="436"/>
    </location>
</feature>
<protein>
    <recommendedName>
        <fullName evidence="1">FAS1 domain-containing protein</fullName>
    </recommendedName>
</protein>
<reference evidence="2" key="1">
    <citation type="submission" date="2019-03" db="EMBL/GenBank/DDBJ databases">
        <title>Single cell metagenomics reveals metabolic interactions within the superorganism composed of flagellate Streblomastix strix and complex community of Bacteroidetes bacteria on its surface.</title>
        <authorList>
            <person name="Treitli S.C."/>
            <person name="Kolisko M."/>
            <person name="Husnik F."/>
            <person name="Keeling P."/>
            <person name="Hampl V."/>
        </authorList>
    </citation>
    <scope>NUCLEOTIDE SEQUENCE</scope>
    <source>
        <strain evidence="2">STM</strain>
    </source>
</reference>
<dbReference type="SUPFAM" id="SSF82153">
    <property type="entry name" value="FAS1 domain"/>
    <property type="match status" value="2"/>
</dbReference>
<dbReference type="InterPro" id="IPR050904">
    <property type="entry name" value="Adhesion/Biosynth-related"/>
</dbReference>
<sequence>MRKIGGWGNTGFLPFLRGAYLPKKWIKAIPITGIFAMFLFLSLAGCDKEIDEHYKRPDWLESPVYDILQAKGNFKMFLSCVDKTLYSQVLKGSGNYTVFTPNDEAFGRFLSEKGYSSVDDIPLTELNKIVGYSLVYNKYETEHLGDAQISGQWNVGSSIKKRTSYYKTIYKEEVNGKEEWVIDYATEGSGIRTPYKYIPIFTDTYFSTNRLDASDYNIFYPQKEYSGLNVLDGSILNKDIYAENGIIHEVNSVLYPLENLDELLKKPENSSFKNYLEYKIDGTALFVSYQEDKTLTETYKKVYPDENITSLYTKQYITLPYSPNVEAYQGKNSGNTEQDGYTMFIPNNSAVDNFVSGKLLKYATSFNELPTDVLTYFLSAHMADGMVWPSNFERAQNTNGEFLNGKGDSGLSFAESGMLAKTMASNGIMYNIDHVIKSKYFETVYSEILLNPDYSLLNAALNNFYKNSLLDDLMKSPITGYVEENVIILIPSNELLKEDFSYNDISLAFSFADGATHGTINAEDRLKRLIRMCIFKRIENDEVHTAIKDFEGSPALGYDGYGYAVNDYGDMIRFKDGQIQAVGNILDDDVVTAIEVATLNNGKVFAIDKLLQFSPRVTKSASNEGWEDQKLYTFIDSYVKQNPDAQVFKNYLDKTIYTATDGSIAGISTSGFYTILIPTNDVMQKAQQDGYLPALSYVEGLQPDSLTKATNFINSCFLSGTVVSDDGVARIMPGNYEKINLGTVYKVNEAALDLIAEKTTIEVSKKSNGNLVFTPKNIELGLTVQVEGITGGNSSVNVVRGIDKSNYMGPRAVIHQIDNYYVFKVNLPK</sequence>
<proteinExistence type="predicted"/>
<dbReference type="EMBL" id="SNRY01000341">
    <property type="protein sequence ID" value="KAA6342168.1"/>
    <property type="molecule type" value="Genomic_DNA"/>
</dbReference>
<dbReference type="PANTHER" id="PTHR10900">
    <property type="entry name" value="PERIOSTIN-RELATED"/>
    <property type="match status" value="1"/>
</dbReference>
<dbReference type="Gene3D" id="2.30.180.10">
    <property type="entry name" value="FAS1 domain"/>
    <property type="match status" value="3"/>
</dbReference>
<dbReference type="Pfam" id="PF02469">
    <property type="entry name" value="Fasciclin"/>
    <property type="match status" value="2"/>
</dbReference>
<evidence type="ECO:0000313" key="2">
    <source>
        <dbReference type="EMBL" id="KAA6342168.1"/>
    </source>
</evidence>
<dbReference type="PANTHER" id="PTHR10900:SF77">
    <property type="entry name" value="FI19380P1"/>
    <property type="match status" value="1"/>
</dbReference>
<dbReference type="InterPro" id="IPR036378">
    <property type="entry name" value="FAS1_dom_sf"/>
</dbReference>
<dbReference type="PROSITE" id="PS50213">
    <property type="entry name" value="FAS1"/>
    <property type="match status" value="2"/>
</dbReference>
<evidence type="ECO:0000259" key="1">
    <source>
        <dbReference type="PROSITE" id="PS50213"/>
    </source>
</evidence>
<feature type="domain" description="FAS1" evidence="1">
    <location>
        <begin position="61"/>
        <end position="254"/>
    </location>
</feature>
<name>A0A5J4S8J4_9ZZZZ</name>